<feature type="transmembrane region" description="Helical" evidence="1">
    <location>
        <begin position="118"/>
        <end position="135"/>
    </location>
</feature>
<dbReference type="Proteomes" id="UP000185639">
    <property type="component" value="Unassembled WGS sequence"/>
</dbReference>
<name>A0A1N7IV82_9GAMM</name>
<accession>A0A1N7IV82</accession>
<dbReference type="EMBL" id="FTOH01000001">
    <property type="protein sequence ID" value="SIS40964.1"/>
    <property type="molecule type" value="Genomic_DNA"/>
</dbReference>
<dbReference type="Gene3D" id="3.30.70.270">
    <property type="match status" value="1"/>
</dbReference>
<dbReference type="RefSeq" id="WP_068439149.1">
    <property type="nucleotide sequence ID" value="NZ_CAJWBH010000022.1"/>
</dbReference>
<feature type="transmembrane region" description="Helical" evidence="1">
    <location>
        <begin position="147"/>
        <end position="163"/>
    </location>
</feature>
<keyword evidence="1" id="KW-0812">Transmembrane</keyword>
<evidence type="ECO:0000259" key="2">
    <source>
        <dbReference type="PROSITE" id="PS50887"/>
    </source>
</evidence>
<feature type="transmembrane region" description="Helical" evidence="1">
    <location>
        <begin position="70"/>
        <end position="89"/>
    </location>
</feature>
<keyword evidence="1" id="KW-0472">Membrane</keyword>
<protein>
    <submittedName>
        <fullName evidence="3">Diguanylate cyclase (GGDEF) domain-containing protein</fullName>
    </submittedName>
</protein>
<gene>
    <name evidence="3" type="ORF">SAMN05421686_10135</name>
</gene>
<keyword evidence="4" id="KW-1185">Reference proteome</keyword>
<dbReference type="AlphaFoldDB" id="A0A1N7IV82"/>
<evidence type="ECO:0000256" key="1">
    <source>
        <dbReference type="SAM" id="Phobius"/>
    </source>
</evidence>
<sequence length="330" mass="37739">MISFNTPPQEQLLPRLQVIVYSLVAFALLLLIYDQYRQGLYSLVLANAISIPAFLFSAAYIYINRDRDSFLWVNYPLVAALAGLALLQLPRYPDLMIHYLFAMPMFTYFCLPMQHATVVNVLVASAMGVILWGKVDVQTAVRYTTNFSLLVLSTWCFSYLTLLKGASLQRLALTDQVSGAYNREHFYHLLERELARGEATRQSVSMIGIVLDDYRQLIDLHGNRSVVQFMPQFVKKIRQLIRGEDDIFRLEDDLIMLVLPNCGEEGAIVLMERIKRKVQEQSWKPFAEVSISIAAVTRNADEDSESIEKRLLKRLNKQQKTSLQLAAFSD</sequence>
<dbReference type="Pfam" id="PF00990">
    <property type="entry name" value="GGDEF"/>
    <property type="match status" value="1"/>
</dbReference>
<dbReference type="OrthoDB" id="6359365at2"/>
<feature type="transmembrane region" description="Helical" evidence="1">
    <location>
        <begin position="12"/>
        <end position="33"/>
    </location>
</feature>
<dbReference type="NCBIfam" id="TIGR00254">
    <property type="entry name" value="GGDEF"/>
    <property type="match status" value="1"/>
</dbReference>
<dbReference type="InterPro" id="IPR029787">
    <property type="entry name" value="Nucleotide_cyclase"/>
</dbReference>
<dbReference type="InterPro" id="IPR000160">
    <property type="entry name" value="GGDEF_dom"/>
</dbReference>
<dbReference type="SUPFAM" id="SSF55073">
    <property type="entry name" value="Nucleotide cyclase"/>
    <property type="match status" value="1"/>
</dbReference>
<proteinExistence type="predicted"/>
<reference evidence="4" key="1">
    <citation type="submission" date="2017-01" db="EMBL/GenBank/DDBJ databases">
        <authorList>
            <person name="Varghese N."/>
            <person name="Submissions S."/>
        </authorList>
    </citation>
    <scope>NUCLEOTIDE SEQUENCE [LARGE SCALE GENOMIC DNA]</scope>
    <source>
        <strain evidence="4">DSM 24913</strain>
    </source>
</reference>
<evidence type="ECO:0000313" key="3">
    <source>
        <dbReference type="EMBL" id="SIS40964.1"/>
    </source>
</evidence>
<dbReference type="SMART" id="SM00267">
    <property type="entry name" value="GGDEF"/>
    <property type="match status" value="1"/>
</dbReference>
<feature type="transmembrane region" description="Helical" evidence="1">
    <location>
        <begin position="39"/>
        <end position="63"/>
    </location>
</feature>
<feature type="domain" description="GGDEF" evidence="2">
    <location>
        <begin position="202"/>
        <end position="330"/>
    </location>
</feature>
<dbReference type="PROSITE" id="PS50887">
    <property type="entry name" value="GGDEF"/>
    <property type="match status" value="1"/>
</dbReference>
<organism evidence="3 4">
    <name type="scientific">Thalassolituus maritimus</name>
    <dbReference type="NCBI Taxonomy" id="484498"/>
    <lineage>
        <taxon>Bacteria</taxon>
        <taxon>Pseudomonadati</taxon>
        <taxon>Pseudomonadota</taxon>
        <taxon>Gammaproteobacteria</taxon>
        <taxon>Oceanospirillales</taxon>
        <taxon>Oceanospirillaceae</taxon>
        <taxon>Thalassolituus</taxon>
    </lineage>
</organism>
<evidence type="ECO:0000313" key="4">
    <source>
        <dbReference type="Proteomes" id="UP000185639"/>
    </source>
</evidence>
<keyword evidence="1" id="KW-1133">Transmembrane helix</keyword>
<dbReference type="InterPro" id="IPR043128">
    <property type="entry name" value="Rev_trsase/Diguanyl_cyclase"/>
</dbReference>
<dbReference type="STRING" id="484498.SAMN05421686_10135"/>